<dbReference type="InterPro" id="IPR001647">
    <property type="entry name" value="HTH_TetR"/>
</dbReference>
<name>A0A1W9ZBC4_MYCAI</name>
<dbReference type="SUPFAM" id="SSF46689">
    <property type="entry name" value="Homeodomain-like"/>
    <property type="match status" value="1"/>
</dbReference>
<dbReference type="AlphaFoldDB" id="A0A1W9ZBC4"/>
<dbReference type="Gene3D" id="1.10.357.10">
    <property type="entry name" value="Tetracycline Repressor, domain 2"/>
    <property type="match status" value="1"/>
</dbReference>
<dbReference type="PANTHER" id="PTHR47506">
    <property type="entry name" value="TRANSCRIPTIONAL REGULATORY PROTEIN"/>
    <property type="match status" value="1"/>
</dbReference>
<proteinExistence type="predicted"/>
<evidence type="ECO:0000259" key="5">
    <source>
        <dbReference type="PROSITE" id="PS50977"/>
    </source>
</evidence>
<dbReference type="GO" id="GO:0003677">
    <property type="term" value="F:DNA binding"/>
    <property type="evidence" value="ECO:0007669"/>
    <property type="project" value="UniProtKB-UniRule"/>
</dbReference>
<comment type="caution">
    <text evidence="6">The sequence shown here is derived from an EMBL/GenBank/DDBJ whole genome shotgun (WGS) entry which is preliminary data.</text>
</comment>
<evidence type="ECO:0000256" key="2">
    <source>
        <dbReference type="ARBA" id="ARBA00023125"/>
    </source>
</evidence>
<evidence type="ECO:0000256" key="1">
    <source>
        <dbReference type="ARBA" id="ARBA00023015"/>
    </source>
</evidence>
<organism evidence="6 7">
    <name type="scientific">Mycobacterium arosiense ATCC BAA-1401 = DSM 45069</name>
    <dbReference type="NCBI Taxonomy" id="1265311"/>
    <lineage>
        <taxon>Bacteria</taxon>
        <taxon>Bacillati</taxon>
        <taxon>Actinomycetota</taxon>
        <taxon>Actinomycetes</taxon>
        <taxon>Mycobacteriales</taxon>
        <taxon>Mycobacteriaceae</taxon>
        <taxon>Mycobacterium</taxon>
        <taxon>Mycobacterium avium complex (MAC)</taxon>
    </lineage>
</organism>
<evidence type="ECO:0000313" key="7">
    <source>
        <dbReference type="Proteomes" id="UP000192707"/>
    </source>
</evidence>
<keyword evidence="7" id="KW-1185">Reference proteome</keyword>
<dbReference type="Proteomes" id="UP000192707">
    <property type="component" value="Unassembled WGS sequence"/>
</dbReference>
<evidence type="ECO:0000256" key="4">
    <source>
        <dbReference type="PROSITE-ProRule" id="PRU00335"/>
    </source>
</evidence>
<dbReference type="OrthoDB" id="3827407at2"/>
<keyword evidence="1" id="KW-0805">Transcription regulation</keyword>
<feature type="domain" description="HTH tetR-type" evidence="5">
    <location>
        <begin position="1"/>
        <end position="48"/>
    </location>
</feature>
<dbReference type="EMBL" id="MVHG01000055">
    <property type="protein sequence ID" value="ORA11282.1"/>
    <property type="molecule type" value="Genomic_DNA"/>
</dbReference>
<evidence type="ECO:0000313" key="6">
    <source>
        <dbReference type="EMBL" id="ORA11282.1"/>
    </source>
</evidence>
<protein>
    <recommendedName>
        <fullName evidence="5">HTH tetR-type domain-containing protein</fullName>
    </recommendedName>
</protein>
<evidence type="ECO:0000256" key="3">
    <source>
        <dbReference type="ARBA" id="ARBA00023163"/>
    </source>
</evidence>
<dbReference type="PANTHER" id="PTHR47506:SF3">
    <property type="entry name" value="HTH-TYPE TRANSCRIPTIONAL REGULATOR LMRA"/>
    <property type="match status" value="1"/>
</dbReference>
<keyword evidence="3" id="KW-0804">Transcription</keyword>
<reference evidence="6 7" key="1">
    <citation type="submission" date="2016-12" db="EMBL/GenBank/DDBJ databases">
        <title>The new phylogeny of genus Mycobacterium.</title>
        <authorList>
            <person name="Tortoli E."/>
            <person name="Trovato A."/>
            <person name="Cirillo D.M."/>
        </authorList>
    </citation>
    <scope>NUCLEOTIDE SEQUENCE [LARGE SCALE GENOMIC DNA]</scope>
    <source>
        <strain evidence="6 7">DSM 45069</strain>
    </source>
</reference>
<accession>A0A1W9ZBC4</accession>
<keyword evidence="2 4" id="KW-0238">DNA-binding</keyword>
<sequence length="126" mass="13243">MIWERGGTATSLEDVKLAAEVSSSQLYHYFANNEQLVNAVIDREADRLVNTTEEADLSTPESLAAWRDLVVGHASAIHGQGGCPLGFLGSALAESDTQARALVAAGWVAGPAQSKMGCVPCTVKDV</sequence>
<dbReference type="Pfam" id="PF00440">
    <property type="entry name" value="TetR_N"/>
    <property type="match status" value="1"/>
</dbReference>
<dbReference type="InterPro" id="IPR009057">
    <property type="entry name" value="Homeodomain-like_sf"/>
</dbReference>
<feature type="DNA-binding region" description="H-T-H motif" evidence="4">
    <location>
        <begin position="11"/>
        <end position="30"/>
    </location>
</feature>
<dbReference type="PROSITE" id="PS50977">
    <property type="entry name" value="HTH_TETR_2"/>
    <property type="match status" value="1"/>
</dbReference>
<gene>
    <name evidence="6" type="ORF">BST14_18945</name>
</gene>